<accession>A0ABD5ZRN9</accession>
<dbReference type="InterPro" id="IPR006016">
    <property type="entry name" value="UspA"/>
</dbReference>
<evidence type="ECO:0000313" key="4">
    <source>
        <dbReference type="Proteomes" id="UP001596398"/>
    </source>
</evidence>
<dbReference type="PANTHER" id="PTHR46268:SF6">
    <property type="entry name" value="UNIVERSAL STRESS PROTEIN UP12"/>
    <property type="match status" value="1"/>
</dbReference>
<proteinExistence type="inferred from homology"/>
<dbReference type="PRINTS" id="PR01438">
    <property type="entry name" value="UNVRSLSTRESS"/>
</dbReference>
<comment type="caution">
    <text evidence="3">The sequence shown here is derived from an EMBL/GenBank/DDBJ whole genome shotgun (WGS) entry which is preliminary data.</text>
</comment>
<keyword evidence="4" id="KW-1185">Reference proteome</keyword>
<dbReference type="Pfam" id="PF00582">
    <property type="entry name" value="Usp"/>
    <property type="match status" value="1"/>
</dbReference>
<name>A0ABD5ZRN9_9EURY</name>
<reference evidence="3 4" key="1">
    <citation type="journal article" date="2019" name="Int. J. Syst. Evol. Microbiol.">
        <title>The Global Catalogue of Microorganisms (GCM) 10K type strain sequencing project: providing services to taxonomists for standard genome sequencing and annotation.</title>
        <authorList>
            <consortium name="The Broad Institute Genomics Platform"/>
            <consortium name="The Broad Institute Genome Sequencing Center for Infectious Disease"/>
            <person name="Wu L."/>
            <person name="Ma J."/>
        </authorList>
    </citation>
    <scope>NUCLEOTIDE SEQUENCE [LARGE SCALE GENOMIC DNA]</scope>
    <source>
        <strain evidence="3 4">DT85</strain>
    </source>
</reference>
<protein>
    <submittedName>
        <fullName evidence="3">Universal stress protein</fullName>
    </submittedName>
</protein>
<dbReference type="Gene3D" id="3.40.50.620">
    <property type="entry name" value="HUPs"/>
    <property type="match status" value="1"/>
</dbReference>
<comment type="similarity">
    <text evidence="1">Belongs to the universal stress protein A family.</text>
</comment>
<dbReference type="SUPFAM" id="SSF52402">
    <property type="entry name" value="Adenine nucleotide alpha hydrolases-like"/>
    <property type="match status" value="1"/>
</dbReference>
<dbReference type="Proteomes" id="UP001596398">
    <property type="component" value="Unassembled WGS sequence"/>
</dbReference>
<dbReference type="RefSeq" id="WP_276234397.1">
    <property type="nucleotide sequence ID" value="NZ_CP119802.1"/>
</dbReference>
<evidence type="ECO:0000256" key="1">
    <source>
        <dbReference type="ARBA" id="ARBA00008791"/>
    </source>
</evidence>
<feature type="domain" description="UspA" evidence="2">
    <location>
        <begin position="4"/>
        <end position="145"/>
    </location>
</feature>
<dbReference type="GeneID" id="79267950"/>
<sequence>MTLETVLVAVGGSSPGDRLAQVAEDIAGPAGATVVLGHVFAEDDYEDTVERLEFDDDTEVSPDAVAGRNRTVRDLEKRFDAAGIESDHRGAVGERAPEVVSMAEALDADLLVVGGRRRSPTGKAVFGSTAQEILLDAPCPVTFVKRGEYP</sequence>
<dbReference type="PANTHER" id="PTHR46268">
    <property type="entry name" value="STRESS RESPONSE PROTEIN NHAX"/>
    <property type="match status" value="1"/>
</dbReference>
<dbReference type="InterPro" id="IPR014729">
    <property type="entry name" value="Rossmann-like_a/b/a_fold"/>
</dbReference>
<gene>
    <name evidence="3" type="ORF">ACFQJ4_13020</name>
</gene>
<dbReference type="CDD" id="cd00293">
    <property type="entry name" value="USP-like"/>
    <property type="match status" value="1"/>
</dbReference>
<dbReference type="AlphaFoldDB" id="A0ABD5ZRN9"/>
<dbReference type="InterPro" id="IPR006015">
    <property type="entry name" value="Universal_stress_UspA"/>
</dbReference>
<organism evidence="3 4">
    <name type="scientific">Halosegnis marinus</name>
    <dbReference type="NCBI Taxonomy" id="3034023"/>
    <lineage>
        <taxon>Archaea</taxon>
        <taxon>Methanobacteriati</taxon>
        <taxon>Methanobacteriota</taxon>
        <taxon>Stenosarchaea group</taxon>
        <taxon>Halobacteria</taxon>
        <taxon>Halobacteriales</taxon>
        <taxon>Natronomonadaceae</taxon>
        <taxon>Halosegnis</taxon>
    </lineage>
</organism>
<dbReference type="EMBL" id="JBHTAP010000001">
    <property type="protein sequence ID" value="MFC7236239.1"/>
    <property type="molecule type" value="Genomic_DNA"/>
</dbReference>
<evidence type="ECO:0000259" key="2">
    <source>
        <dbReference type="Pfam" id="PF00582"/>
    </source>
</evidence>
<evidence type="ECO:0000313" key="3">
    <source>
        <dbReference type="EMBL" id="MFC7236239.1"/>
    </source>
</evidence>